<dbReference type="GO" id="GO:0004190">
    <property type="term" value="F:aspartic-type endopeptidase activity"/>
    <property type="evidence" value="ECO:0007669"/>
    <property type="project" value="UniProtKB-KW"/>
</dbReference>
<dbReference type="Gene3D" id="2.40.70.10">
    <property type="entry name" value="Acid Proteases"/>
    <property type="match status" value="2"/>
</dbReference>
<dbReference type="PANTHER" id="PTHR47967:SF46">
    <property type="entry name" value="ASPARTIC PROTEINASE NEPENTHESIN-1"/>
    <property type="match status" value="1"/>
</dbReference>
<keyword evidence="5" id="KW-0325">Glycoprotein</keyword>
<evidence type="ECO:0000256" key="4">
    <source>
        <dbReference type="ARBA" id="ARBA00022801"/>
    </source>
</evidence>
<sequence>MIPLSPPLPVLPLLSLLLLLLLLTFTHSTPDYLKLPLLHRTPLPSPSQSLSSDSLRLSTLHHHHHHHQYHHNHQHRNTTKTTPTLPLNSGASTGSGQYFIHLLLGSPPQPLLLVADTGSDLVWVTCSPCHRNCTHAPPSSSSFFPRLSSSFSPHHCFDSACQLVPHPSHTRCPRTRRHSPCRYRYSYADGSTTAGFFAQETTAFNTTSGIQINHEGLSFGCAFNVSGASFNGAHGVMGLGRGPISLPSQLGPRFGNKFSYCLMDYTLSPTPTSYLVFGGGNVSGAGESTMRYTPLLINPLSPTFYYVAIESVYVGGVKLRISPSVWAVDKYGNGGTVVDSGTTLTFLADPGYEKILTAFKRRVKLPRPDEPTLGFDLCVNVSGVSRPSLPRVSFGLVGGSVFAPPPRNYFIDTADGVKCLALQPVGSTSGFSVIGNLMQQGFLFEFDNDQSRLGFSRHGCAVT</sequence>
<feature type="signal peptide" evidence="9">
    <location>
        <begin position="1"/>
        <end position="28"/>
    </location>
</feature>
<feature type="active site" evidence="6">
    <location>
        <position position="116"/>
    </location>
</feature>
<dbReference type="Pfam" id="PF14543">
    <property type="entry name" value="TAXi_N"/>
    <property type="match status" value="1"/>
</dbReference>
<organism evidence="11 12">
    <name type="scientific">Rhododendron simsii</name>
    <name type="common">Sims's rhododendron</name>
    <dbReference type="NCBI Taxonomy" id="118357"/>
    <lineage>
        <taxon>Eukaryota</taxon>
        <taxon>Viridiplantae</taxon>
        <taxon>Streptophyta</taxon>
        <taxon>Embryophyta</taxon>
        <taxon>Tracheophyta</taxon>
        <taxon>Spermatophyta</taxon>
        <taxon>Magnoliopsida</taxon>
        <taxon>eudicotyledons</taxon>
        <taxon>Gunneridae</taxon>
        <taxon>Pentapetalae</taxon>
        <taxon>asterids</taxon>
        <taxon>Ericales</taxon>
        <taxon>Ericaceae</taxon>
        <taxon>Ericoideae</taxon>
        <taxon>Rhodoreae</taxon>
        <taxon>Rhododendron</taxon>
    </lineage>
</organism>
<evidence type="ECO:0000256" key="7">
    <source>
        <dbReference type="RuleBase" id="RU000454"/>
    </source>
</evidence>
<evidence type="ECO:0000259" key="10">
    <source>
        <dbReference type="PROSITE" id="PS51767"/>
    </source>
</evidence>
<evidence type="ECO:0000256" key="2">
    <source>
        <dbReference type="ARBA" id="ARBA00022670"/>
    </source>
</evidence>
<dbReference type="SUPFAM" id="SSF50630">
    <property type="entry name" value="Acid proteases"/>
    <property type="match status" value="1"/>
</dbReference>
<keyword evidence="12" id="KW-1185">Reference proteome</keyword>
<evidence type="ECO:0000313" key="11">
    <source>
        <dbReference type="EMBL" id="KAF7124604.1"/>
    </source>
</evidence>
<proteinExistence type="inferred from homology"/>
<dbReference type="AlphaFoldDB" id="A0A834G4W5"/>
<gene>
    <name evidence="11" type="ORF">RHSIM_Rhsim12G0081000</name>
</gene>
<evidence type="ECO:0000256" key="6">
    <source>
        <dbReference type="PIRSR" id="PIRSR601461-1"/>
    </source>
</evidence>
<dbReference type="CDD" id="cd05476">
    <property type="entry name" value="pepsin_A_like_plant"/>
    <property type="match status" value="1"/>
</dbReference>
<dbReference type="InterPro" id="IPR034161">
    <property type="entry name" value="Pepsin-like_plant"/>
</dbReference>
<dbReference type="InterPro" id="IPR021109">
    <property type="entry name" value="Peptidase_aspartic_dom_sf"/>
</dbReference>
<comment type="caution">
    <text evidence="11">The sequence shown here is derived from an EMBL/GenBank/DDBJ whole genome shotgun (WGS) entry which is preliminary data.</text>
</comment>
<dbReference type="InterPro" id="IPR001969">
    <property type="entry name" value="Aspartic_peptidase_AS"/>
</dbReference>
<dbReference type="Proteomes" id="UP000626092">
    <property type="component" value="Unassembled WGS sequence"/>
</dbReference>
<dbReference type="Pfam" id="PF14541">
    <property type="entry name" value="TAXi_C"/>
    <property type="match status" value="1"/>
</dbReference>
<feature type="domain" description="Peptidase A1" evidence="10">
    <location>
        <begin position="98"/>
        <end position="456"/>
    </location>
</feature>
<dbReference type="InterPro" id="IPR051708">
    <property type="entry name" value="Plant_Aspart_Prot_A1"/>
</dbReference>
<evidence type="ECO:0000256" key="5">
    <source>
        <dbReference type="ARBA" id="ARBA00023180"/>
    </source>
</evidence>
<comment type="similarity">
    <text evidence="1 7">Belongs to the peptidase A1 family.</text>
</comment>
<accession>A0A834G4W5</accession>
<name>A0A834G4W5_RHOSS</name>
<evidence type="ECO:0000256" key="9">
    <source>
        <dbReference type="SAM" id="SignalP"/>
    </source>
</evidence>
<dbReference type="PANTHER" id="PTHR47967">
    <property type="entry name" value="OS07G0603500 PROTEIN-RELATED"/>
    <property type="match status" value="1"/>
</dbReference>
<keyword evidence="4 7" id="KW-0378">Hydrolase</keyword>
<dbReference type="EMBL" id="WJXA01000012">
    <property type="protein sequence ID" value="KAF7124604.1"/>
    <property type="molecule type" value="Genomic_DNA"/>
</dbReference>
<feature type="active site" evidence="6">
    <location>
        <position position="339"/>
    </location>
</feature>
<dbReference type="FunFam" id="2.40.70.10:FF:000033">
    <property type="entry name" value="Aspartyl protease family protein"/>
    <property type="match status" value="1"/>
</dbReference>
<protein>
    <recommendedName>
        <fullName evidence="10">Peptidase A1 domain-containing protein</fullName>
    </recommendedName>
</protein>
<dbReference type="PROSITE" id="PS00141">
    <property type="entry name" value="ASP_PROTEASE"/>
    <property type="match status" value="1"/>
</dbReference>
<feature type="compositionally biased region" description="Basic residues" evidence="8">
    <location>
        <begin position="63"/>
        <end position="78"/>
    </location>
</feature>
<feature type="region of interest" description="Disordered" evidence="8">
    <location>
        <begin position="63"/>
        <end position="88"/>
    </location>
</feature>
<evidence type="ECO:0000313" key="12">
    <source>
        <dbReference type="Proteomes" id="UP000626092"/>
    </source>
</evidence>
<feature type="compositionally biased region" description="Low complexity" evidence="8">
    <location>
        <begin position="79"/>
        <end position="88"/>
    </location>
</feature>
<evidence type="ECO:0000256" key="3">
    <source>
        <dbReference type="ARBA" id="ARBA00022750"/>
    </source>
</evidence>
<dbReference type="InterPro" id="IPR032861">
    <property type="entry name" value="TAXi_N"/>
</dbReference>
<feature type="chain" id="PRO_5032933488" description="Peptidase A1 domain-containing protein" evidence="9">
    <location>
        <begin position="29"/>
        <end position="463"/>
    </location>
</feature>
<dbReference type="InterPro" id="IPR032799">
    <property type="entry name" value="TAXi_C"/>
</dbReference>
<dbReference type="PRINTS" id="PR00792">
    <property type="entry name" value="PEPSIN"/>
</dbReference>
<keyword evidence="9" id="KW-0732">Signal</keyword>
<dbReference type="PROSITE" id="PS51767">
    <property type="entry name" value="PEPTIDASE_A1"/>
    <property type="match status" value="1"/>
</dbReference>
<keyword evidence="3 7" id="KW-0064">Aspartyl protease</keyword>
<evidence type="ECO:0000256" key="1">
    <source>
        <dbReference type="ARBA" id="ARBA00007447"/>
    </source>
</evidence>
<keyword evidence="2 7" id="KW-0645">Protease</keyword>
<evidence type="ECO:0000256" key="8">
    <source>
        <dbReference type="SAM" id="MobiDB-lite"/>
    </source>
</evidence>
<reference evidence="11" key="1">
    <citation type="submission" date="2019-11" db="EMBL/GenBank/DDBJ databases">
        <authorList>
            <person name="Liu Y."/>
            <person name="Hou J."/>
            <person name="Li T.-Q."/>
            <person name="Guan C.-H."/>
            <person name="Wu X."/>
            <person name="Wu H.-Z."/>
            <person name="Ling F."/>
            <person name="Zhang R."/>
            <person name="Shi X.-G."/>
            <person name="Ren J.-P."/>
            <person name="Chen E.-F."/>
            <person name="Sun J.-M."/>
        </authorList>
    </citation>
    <scope>NUCLEOTIDE SEQUENCE</scope>
    <source>
        <strain evidence="11">Adult_tree_wgs_1</strain>
        <tissue evidence="11">Leaves</tissue>
    </source>
</reference>
<dbReference type="GO" id="GO:0006508">
    <property type="term" value="P:proteolysis"/>
    <property type="evidence" value="ECO:0007669"/>
    <property type="project" value="UniProtKB-KW"/>
</dbReference>
<dbReference type="InterPro" id="IPR001461">
    <property type="entry name" value="Aspartic_peptidase_A1"/>
</dbReference>
<dbReference type="FunFam" id="2.40.70.10:FF:000215">
    <property type="entry name" value="Aspartyl protease family protein 2"/>
    <property type="match status" value="1"/>
</dbReference>
<dbReference type="InterPro" id="IPR033121">
    <property type="entry name" value="PEPTIDASE_A1"/>
</dbReference>
<dbReference type="OrthoDB" id="2747330at2759"/>